<dbReference type="Gene3D" id="3.30.300.130">
    <property type="entry name" value="Fe-S cluster assembly (FSCA)"/>
    <property type="match status" value="1"/>
</dbReference>
<sequence length="105" mass="11623">MTIEVMTDLEAKVREALKKVVDPELRINIVDLGLVYDVREEGGVVEIEMTLTSPGCPLASVIDDEIKKVVGKVKGVKKLTLELIWDPPWTAEMMSEEAKAELGID</sequence>
<dbReference type="Pfam" id="PF01883">
    <property type="entry name" value="FeS_assembly_P"/>
    <property type="match status" value="1"/>
</dbReference>
<dbReference type="PANTHER" id="PTHR42831">
    <property type="entry name" value="FE-S PROTEIN MATURATION AUXILIARY FACTOR YITW"/>
    <property type="match status" value="1"/>
</dbReference>
<dbReference type="InterPro" id="IPR052339">
    <property type="entry name" value="Fe-S_Maturation_MIP18"/>
</dbReference>
<dbReference type="PANTHER" id="PTHR42831:SF1">
    <property type="entry name" value="FE-S PROTEIN MATURATION AUXILIARY FACTOR YITW"/>
    <property type="match status" value="1"/>
</dbReference>
<comment type="caution">
    <text evidence="2">The sequence shown here is derived from an EMBL/GenBank/DDBJ whole genome shotgun (WGS) entry which is preliminary data.</text>
</comment>
<dbReference type="InterPro" id="IPR034904">
    <property type="entry name" value="FSCA_dom_sf"/>
</dbReference>
<dbReference type="Proteomes" id="UP000177979">
    <property type="component" value="Unassembled WGS sequence"/>
</dbReference>
<protein>
    <recommendedName>
        <fullName evidence="1">MIP18 family-like domain-containing protein</fullName>
    </recommendedName>
</protein>
<dbReference type="SUPFAM" id="SSF117916">
    <property type="entry name" value="Fe-S cluster assembly (FSCA) domain-like"/>
    <property type="match status" value="1"/>
</dbReference>
<dbReference type="EMBL" id="MFAG01000027">
    <property type="protein sequence ID" value="OGD71631.1"/>
    <property type="molecule type" value="Genomic_DNA"/>
</dbReference>
<proteinExistence type="predicted"/>
<evidence type="ECO:0000313" key="2">
    <source>
        <dbReference type="EMBL" id="OGD71631.1"/>
    </source>
</evidence>
<feature type="domain" description="MIP18 family-like" evidence="1">
    <location>
        <begin position="10"/>
        <end position="78"/>
    </location>
</feature>
<organism evidence="2 3">
    <name type="scientific">Candidatus Collierbacteria bacterium RIFCSPHIGHO2_01_FULL_50_25</name>
    <dbReference type="NCBI Taxonomy" id="1817722"/>
    <lineage>
        <taxon>Bacteria</taxon>
        <taxon>Candidatus Collieribacteriota</taxon>
    </lineage>
</organism>
<evidence type="ECO:0000313" key="3">
    <source>
        <dbReference type="Proteomes" id="UP000177979"/>
    </source>
</evidence>
<dbReference type="InterPro" id="IPR002744">
    <property type="entry name" value="MIP18-like"/>
</dbReference>
<evidence type="ECO:0000259" key="1">
    <source>
        <dbReference type="Pfam" id="PF01883"/>
    </source>
</evidence>
<reference evidence="2 3" key="1">
    <citation type="journal article" date="2016" name="Nat. Commun.">
        <title>Thousands of microbial genomes shed light on interconnected biogeochemical processes in an aquifer system.</title>
        <authorList>
            <person name="Anantharaman K."/>
            <person name="Brown C.T."/>
            <person name="Hug L.A."/>
            <person name="Sharon I."/>
            <person name="Castelle C.J."/>
            <person name="Probst A.J."/>
            <person name="Thomas B.C."/>
            <person name="Singh A."/>
            <person name="Wilkins M.J."/>
            <person name="Karaoz U."/>
            <person name="Brodie E.L."/>
            <person name="Williams K.H."/>
            <person name="Hubbard S.S."/>
            <person name="Banfield J.F."/>
        </authorList>
    </citation>
    <scope>NUCLEOTIDE SEQUENCE [LARGE SCALE GENOMIC DNA]</scope>
</reference>
<dbReference type="AlphaFoldDB" id="A0A1F5EW47"/>
<name>A0A1F5EW47_9BACT</name>
<gene>
    <name evidence="2" type="ORF">A2703_03970</name>
</gene>
<accession>A0A1F5EW47</accession>
<dbReference type="STRING" id="1817722.A2703_03970"/>